<evidence type="ECO:0000256" key="1">
    <source>
        <dbReference type="ARBA" id="ARBA00006914"/>
    </source>
</evidence>
<dbReference type="GO" id="GO:0005634">
    <property type="term" value="C:nucleus"/>
    <property type="evidence" value="ECO:0007669"/>
    <property type="project" value="TreeGrafter"/>
</dbReference>
<dbReference type="GO" id="GO:0042393">
    <property type="term" value="F:histone binding"/>
    <property type="evidence" value="ECO:0007669"/>
    <property type="project" value="TreeGrafter"/>
</dbReference>
<protein>
    <recommendedName>
        <fullName evidence="7">Bromo domain-containing protein</fullName>
    </recommendedName>
</protein>
<dbReference type="PANTHER" id="PTHR23069">
    <property type="entry name" value="AAA DOMAIN-CONTAINING"/>
    <property type="match status" value="1"/>
</dbReference>
<keyword evidence="6" id="KW-1133">Transmembrane helix</keyword>
<proteinExistence type="inferred from homology"/>
<dbReference type="GO" id="GO:0006334">
    <property type="term" value="P:nucleosome assembly"/>
    <property type="evidence" value="ECO:0007669"/>
    <property type="project" value="TreeGrafter"/>
</dbReference>
<evidence type="ECO:0000313" key="8">
    <source>
        <dbReference type="EMBL" id="KAG6742494.1"/>
    </source>
</evidence>
<evidence type="ECO:0000256" key="6">
    <source>
        <dbReference type="SAM" id="Phobius"/>
    </source>
</evidence>
<dbReference type="OrthoDB" id="5421at2759"/>
<dbReference type="GO" id="GO:0005524">
    <property type="term" value="F:ATP binding"/>
    <property type="evidence" value="ECO:0007669"/>
    <property type="project" value="UniProtKB-KW"/>
</dbReference>
<organism evidence="8 9">
    <name type="scientific">Populus tomentosa</name>
    <name type="common">Chinese white poplar</name>
    <dbReference type="NCBI Taxonomy" id="118781"/>
    <lineage>
        <taxon>Eukaryota</taxon>
        <taxon>Viridiplantae</taxon>
        <taxon>Streptophyta</taxon>
        <taxon>Embryophyta</taxon>
        <taxon>Tracheophyta</taxon>
        <taxon>Spermatophyta</taxon>
        <taxon>Magnoliopsida</taxon>
        <taxon>eudicotyledons</taxon>
        <taxon>Gunneridae</taxon>
        <taxon>Pentapetalae</taxon>
        <taxon>rosids</taxon>
        <taxon>fabids</taxon>
        <taxon>Malpighiales</taxon>
        <taxon>Salicaceae</taxon>
        <taxon>Saliceae</taxon>
        <taxon>Populus</taxon>
    </lineage>
</organism>
<comment type="similarity">
    <text evidence="1">Belongs to the AAA ATPase family.</text>
</comment>
<name>A0A8X8C7J4_POPTO</name>
<feature type="compositionally biased region" description="Basic and acidic residues" evidence="5">
    <location>
        <begin position="244"/>
        <end position="257"/>
    </location>
</feature>
<keyword evidence="3" id="KW-0067">ATP-binding</keyword>
<dbReference type="Proteomes" id="UP000886885">
    <property type="component" value="Chromosome 17A"/>
</dbReference>
<accession>A0A8X8C7J4</accession>
<dbReference type="PANTHER" id="PTHR23069:SF0">
    <property type="entry name" value="TAT-BINDING HOMOLOG 7"/>
    <property type="match status" value="1"/>
</dbReference>
<dbReference type="InterPro" id="IPR018359">
    <property type="entry name" value="Bromodomain_CS"/>
</dbReference>
<dbReference type="AlphaFoldDB" id="A0A8X8C7J4"/>
<reference evidence="8" key="1">
    <citation type="journal article" date="2020" name="bioRxiv">
        <title>Hybrid origin of Populus tomentosa Carr. identified through genome sequencing and phylogenomic analysis.</title>
        <authorList>
            <person name="An X."/>
            <person name="Gao K."/>
            <person name="Chen Z."/>
            <person name="Li J."/>
            <person name="Yang X."/>
            <person name="Yang X."/>
            <person name="Zhou J."/>
            <person name="Guo T."/>
            <person name="Zhao T."/>
            <person name="Huang S."/>
            <person name="Miao D."/>
            <person name="Khan W.U."/>
            <person name="Rao P."/>
            <person name="Ye M."/>
            <person name="Lei B."/>
            <person name="Liao W."/>
            <person name="Wang J."/>
            <person name="Ji L."/>
            <person name="Li Y."/>
            <person name="Guo B."/>
            <person name="Mustafa N.S."/>
            <person name="Li S."/>
            <person name="Yun Q."/>
            <person name="Keller S.R."/>
            <person name="Mao J."/>
            <person name="Zhang R."/>
            <person name="Strauss S.H."/>
        </authorList>
    </citation>
    <scope>NUCLEOTIDE SEQUENCE</scope>
    <source>
        <strain evidence="8">GM15</strain>
        <tissue evidence="8">Leaf</tissue>
    </source>
</reference>
<evidence type="ECO:0000256" key="4">
    <source>
        <dbReference type="PROSITE-ProRule" id="PRU00035"/>
    </source>
</evidence>
<dbReference type="GO" id="GO:0006337">
    <property type="term" value="P:nucleosome disassembly"/>
    <property type="evidence" value="ECO:0007669"/>
    <property type="project" value="TreeGrafter"/>
</dbReference>
<dbReference type="PROSITE" id="PS50014">
    <property type="entry name" value="BROMODOMAIN_2"/>
    <property type="match status" value="1"/>
</dbReference>
<keyword evidence="4" id="KW-0103">Bromodomain</keyword>
<keyword evidence="2" id="KW-0547">Nucleotide-binding</keyword>
<keyword evidence="6" id="KW-0812">Transmembrane</keyword>
<gene>
    <name evidence="8" type="ORF">POTOM_053366</name>
</gene>
<dbReference type="EMBL" id="JAAWWB010000033">
    <property type="protein sequence ID" value="KAG6742494.1"/>
    <property type="molecule type" value="Genomic_DNA"/>
</dbReference>
<dbReference type="InterPro" id="IPR001487">
    <property type="entry name" value="Bromodomain"/>
</dbReference>
<keyword evidence="6" id="KW-0472">Membrane</keyword>
<dbReference type="PROSITE" id="PS00633">
    <property type="entry name" value="BROMODOMAIN_1"/>
    <property type="match status" value="1"/>
</dbReference>
<feature type="compositionally biased region" description="Basic and acidic residues" evidence="5">
    <location>
        <begin position="265"/>
        <end position="282"/>
    </location>
</feature>
<feature type="region of interest" description="Disordered" evidence="5">
    <location>
        <begin position="244"/>
        <end position="303"/>
    </location>
</feature>
<dbReference type="GO" id="GO:0045815">
    <property type="term" value="P:transcription initiation-coupled chromatin remodeling"/>
    <property type="evidence" value="ECO:0007669"/>
    <property type="project" value="TreeGrafter"/>
</dbReference>
<sequence>MDAWHSFGASKDPVSCYQVGKPSTELPKAQKEARGPKASELTSHLWMLYDKRFSAFHYPVTDEDAPNYRSIIQNPMDMATMLQRVDSGQYITCSGFLQDIDLIVTNAKVYNGDDYNGARIVSRGYELRDAAIAAQGGPVQIPDDLGGSIFPSTPVVQLGTVTRTSARLRNVQPDVNLDQSYEALKRQKKNADATHAGVFIGDAICFVLLILLFVFPTYLNDVLKHVKLQDTFYMFNFASTAEDKSRHQDSVQEKPPEEAGADDINPDRPESSSADDSRHETSGGEASGHTEGSGSQDVTMSEAEVSSHVDHIKRLFVERTENYGIPLLERLYTRIMKGIFETKDKGVEDDVPRYSILRFLVKFAENTANF</sequence>
<keyword evidence="9" id="KW-1185">Reference proteome</keyword>
<evidence type="ECO:0000259" key="7">
    <source>
        <dbReference type="PROSITE" id="PS50014"/>
    </source>
</evidence>
<evidence type="ECO:0000256" key="2">
    <source>
        <dbReference type="ARBA" id="ARBA00022741"/>
    </source>
</evidence>
<dbReference type="InterPro" id="IPR045199">
    <property type="entry name" value="ATAD2-like"/>
</dbReference>
<feature type="compositionally biased region" description="Polar residues" evidence="5">
    <location>
        <begin position="290"/>
        <end position="299"/>
    </location>
</feature>
<dbReference type="GO" id="GO:0016887">
    <property type="term" value="F:ATP hydrolysis activity"/>
    <property type="evidence" value="ECO:0007669"/>
    <property type="project" value="TreeGrafter"/>
</dbReference>
<evidence type="ECO:0000256" key="5">
    <source>
        <dbReference type="SAM" id="MobiDB-lite"/>
    </source>
</evidence>
<evidence type="ECO:0000313" key="9">
    <source>
        <dbReference type="Proteomes" id="UP000886885"/>
    </source>
</evidence>
<dbReference type="GO" id="GO:0003682">
    <property type="term" value="F:chromatin binding"/>
    <property type="evidence" value="ECO:0007669"/>
    <property type="project" value="TreeGrafter"/>
</dbReference>
<feature type="transmembrane region" description="Helical" evidence="6">
    <location>
        <begin position="196"/>
        <end position="219"/>
    </location>
</feature>
<dbReference type="SMART" id="SM00297">
    <property type="entry name" value="BROMO"/>
    <property type="match status" value="1"/>
</dbReference>
<dbReference type="Pfam" id="PF00439">
    <property type="entry name" value="Bromodomain"/>
    <property type="match status" value="1"/>
</dbReference>
<evidence type="ECO:0000256" key="3">
    <source>
        <dbReference type="ARBA" id="ARBA00022840"/>
    </source>
</evidence>
<feature type="domain" description="Bromo" evidence="7">
    <location>
        <begin position="56"/>
        <end position="118"/>
    </location>
</feature>
<comment type="caution">
    <text evidence="8">The sequence shown here is derived from an EMBL/GenBank/DDBJ whole genome shotgun (WGS) entry which is preliminary data.</text>
</comment>